<dbReference type="Gene3D" id="3.40.50.300">
    <property type="entry name" value="P-loop containing nucleotide triphosphate hydrolases"/>
    <property type="match status" value="3"/>
</dbReference>
<dbReference type="InterPro" id="IPR027417">
    <property type="entry name" value="P-loop_NTPase"/>
</dbReference>
<feature type="compositionally biased region" description="Polar residues" evidence="1">
    <location>
        <begin position="1451"/>
        <end position="1468"/>
    </location>
</feature>
<dbReference type="EMBL" id="JGZO01000004">
    <property type="protein sequence ID" value="KFI95242.1"/>
    <property type="molecule type" value="Genomic_DNA"/>
</dbReference>
<keyword evidence="5" id="KW-0347">Helicase</keyword>
<keyword evidence="5" id="KW-0547">Nucleotide-binding</keyword>
<keyword evidence="5" id="KW-0378">Hydrolase</keyword>
<dbReference type="Pfam" id="PF13087">
    <property type="entry name" value="AAA_12"/>
    <property type="match status" value="1"/>
</dbReference>
<keyword evidence="6" id="KW-1185">Reference proteome</keyword>
<dbReference type="InterPro" id="IPR049468">
    <property type="entry name" value="Restrct_endonuc-II-like_dom"/>
</dbReference>
<dbReference type="GeneID" id="85166037"/>
<dbReference type="GO" id="GO:0004386">
    <property type="term" value="F:helicase activity"/>
    <property type="evidence" value="ECO:0007669"/>
    <property type="project" value="UniProtKB-KW"/>
</dbReference>
<feature type="region of interest" description="Disordered" evidence="1">
    <location>
        <begin position="1779"/>
        <end position="1809"/>
    </location>
</feature>
<dbReference type="STRING" id="158787.BSCA_1060"/>
<dbReference type="CDD" id="cd18808">
    <property type="entry name" value="SF1_C_Upf1"/>
    <property type="match status" value="1"/>
</dbReference>
<comment type="caution">
    <text evidence="5">The sequence shown here is derived from an EMBL/GenBank/DDBJ whole genome shotgun (WGS) entry which is preliminary data.</text>
</comment>
<dbReference type="Pfam" id="PF18741">
    <property type="entry name" value="MTES_1575"/>
    <property type="match status" value="1"/>
</dbReference>
<evidence type="ECO:0000313" key="5">
    <source>
        <dbReference type="EMBL" id="KFI95242.1"/>
    </source>
</evidence>
<dbReference type="InterPro" id="IPR047187">
    <property type="entry name" value="SF1_C_Upf1"/>
</dbReference>
<dbReference type="PANTHER" id="PTHR10887:SF495">
    <property type="entry name" value="HELICASE SENATAXIN ISOFORM X1-RELATED"/>
    <property type="match status" value="1"/>
</dbReference>
<proteinExistence type="predicted"/>
<evidence type="ECO:0000259" key="3">
    <source>
        <dbReference type="Pfam" id="PF13087"/>
    </source>
</evidence>
<evidence type="ECO:0000259" key="2">
    <source>
        <dbReference type="Pfam" id="PF13086"/>
    </source>
</evidence>
<dbReference type="Pfam" id="PF13086">
    <property type="entry name" value="AAA_11"/>
    <property type="match status" value="1"/>
</dbReference>
<dbReference type="InterPro" id="IPR041679">
    <property type="entry name" value="DNA2/NAM7-like_C"/>
</dbReference>
<dbReference type="Proteomes" id="UP000029033">
    <property type="component" value="Unassembled WGS sequence"/>
</dbReference>
<feature type="domain" description="Restriction endonuclease type II-like" evidence="4">
    <location>
        <begin position="1344"/>
        <end position="1439"/>
    </location>
</feature>
<dbReference type="eggNOG" id="COG2852">
    <property type="taxonomic scope" value="Bacteria"/>
</dbReference>
<dbReference type="eggNOG" id="COG1112">
    <property type="taxonomic scope" value="Bacteria"/>
</dbReference>
<dbReference type="RefSeq" id="WP_033519380.1">
    <property type="nucleotide sequence ID" value="NZ_CAUPKV010000031.1"/>
</dbReference>
<organism evidence="5 6">
    <name type="scientific">Bifidobacterium scardovii</name>
    <dbReference type="NCBI Taxonomy" id="158787"/>
    <lineage>
        <taxon>Bacteria</taxon>
        <taxon>Bacillati</taxon>
        <taxon>Actinomycetota</taxon>
        <taxon>Actinomycetes</taxon>
        <taxon>Bifidobacteriales</taxon>
        <taxon>Bifidobacteriaceae</taxon>
        <taxon>Bifidobacterium</taxon>
    </lineage>
</organism>
<protein>
    <submittedName>
        <fullName evidence="5">DNA helicase</fullName>
    </submittedName>
</protein>
<dbReference type="PANTHER" id="PTHR10887">
    <property type="entry name" value="DNA2/NAM7 HELICASE FAMILY"/>
    <property type="match status" value="1"/>
</dbReference>
<name>A0A087DI92_9BIFI</name>
<accession>A0A087DI92</accession>
<dbReference type="SUPFAM" id="SSF52540">
    <property type="entry name" value="P-loop containing nucleoside triphosphate hydrolases"/>
    <property type="match status" value="2"/>
</dbReference>
<feature type="region of interest" description="Disordered" evidence="1">
    <location>
        <begin position="1450"/>
        <end position="1485"/>
    </location>
</feature>
<gene>
    <name evidence="5" type="ORF">BSCA_1060</name>
</gene>
<reference evidence="5 6" key="1">
    <citation type="submission" date="2014-03" db="EMBL/GenBank/DDBJ databases">
        <title>Genomics of Bifidobacteria.</title>
        <authorList>
            <person name="Ventura M."/>
            <person name="Milani C."/>
            <person name="Lugli G.A."/>
        </authorList>
    </citation>
    <scope>NUCLEOTIDE SEQUENCE [LARGE SCALE GENOMIC DNA]</scope>
    <source>
        <strain evidence="5 6">LMG 21589</strain>
    </source>
</reference>
<dbReference type="Gene3D" id="3.40.960.10">
    <property type="entry name" value="VSR Endonuclease"/>
    <property type="match status" value="1"/>
</dbReference>
<evidence type="ECO:0000313" key="6">
    <source>
        <dbReference type="Proteomes" id="UP000029033"/>
    </source>
</evidence>
<sequence>MQEFDQQQARAILKDQGARFLDYLAAVSQTFAARTPQRVEDSPFCILSSQIPVLPNLIAVGPASSGRAWLTVKQPDKPRPVHIPTELETYLNRAAVRKTTQRPKLNAQYDALKKASLIGSEHVTPDALRARAEAKHIEEMFNAWLETTWNVWVSKTRPYEQAFDLYQKLFDLYLRLDKDSDYFELLFGHCILTWSGRRAADYPLILTSAHMIFKEDTGTILIEAFAPSRLSVAPFEGTDLPGYDLLARYQDAFNEDPVNVWNLHDADEMFQHIAKQLGASSRINNTLDLKPGEDPVLQQGWCLLLRKRTDNTSAFYRGLAKKLQEFDYLPEAFDAMFSNVSVVKSATGGPIDDGISDRLLMPLPANEDQKRIIEQLSHNSGVTVQGPPGTGKSHTIVNLISHLLAHGKRVLVTAEKAQALAVLQNKIPEEIRDFAVASIGESVADTETLRLSIQRMQDSLTDVDVSRAKANVTKLCEVIDQADERINSINRELVSRLEHQMDEFETLDGLKSAARTAQWVTDNAAFDIIPDSVPTAAACPLTDEELTEYVSLARELSLKDIAASSLVLPDADALPSSAELSSLYERLDKVHESVSDLERSGLDMHIVDEMSAEQVHSSLNEMRALLDELSSIDGEWERELGRQLHANAQQRKWLYQGIDVLQRRLDQCIDFSGKLLGHVISVPSGNPKEQGELLDRWMQRVQQGKGLPRVFDKGLRSFGESVTVDGYTPQDVEELQLVDAYIEQQRLLSSLPTLIRQTFDSLPIPHIDVEHASLSAVADMIQRVSAVNTWWEERYPVAVRCLRRYFPFMDSAVNVDEFGRAVAVMEGASARYEERKLQKQLDEMRTALERHTGATDSDLWGRLSDSLKSRDYGAWQSAVHESKRLMEVREKAGRMNELHDRLATIVPQWAETVRRSQGDNRFCGDAQTRELAWNIAQARTWLSKIATVSDVTTLLEESRVIARQRHDATLQAVGLSARLHLKETQDPDDRTALNIWLDAMKRYGKGTGKNAENYLTTARHELPRAMNAMPVWIMPLHKVMDNFDPSISQLFDVIIVDESSQCDLLSVGVLALARKAVIVGDDKQTSPSNAFKSVDKIIALQNRYIPDIHGKSLFTFDESLYSMSNRVFQSQIMLREHFRCVPEIIDYSNRFYDRQIFPLRERSHPEIGSPLQARYVRNAEVSRTGKDIVNYTEAQAIADQIKSCCNDPRYDGMTFGVVTLMSSEPHQKIVSDKIIEAIGAEEYAKRRLRVGNPPAFQGDERNVIFLSFVAESAGGRAYSATGTRDAQWMNVAASRAQDQLWAFYSMNPADLNSSDLRRGLIEYVRDYSAQEAETDLDHVTRTDFEKDMLRNLTEHGFGSMLHMHYHVGRYVIDCVVTVAKGLSLAIECDGDESRTAEEFAKDISKQRVLERLGWNFIRLSAPAYYLDAEKAMKPVYESLDMLSSLRDKTGLATQSAGTAPHETAQNDILQRPGRHEDHDAGKTVTRQAGSVSIALSNEKSLTGMHGLHSGHEDESTQTDFLRNDTETSMNVGQVMRNGISESDESDASDDGMDYLSIEYGTLLTGEDIIPQGPYENDSKWIQATLLMLVTNEYPLSDELLRKQAVPVIEKNGFSSTYASHSISGSLEFLIRRHCIRRSTDGFYYPEPVDTVFRIMQGRSVADISTSEVAFVIRRLALLPKGKRRSAIEYQLDRIYGWESNELSKCALVDQAFRLLIQSGFVIAKDERIVPSSHSLDMGAESSTIWQELVEQLDKLLQSDMPLQPPSVVADTAETLSAVQASAASEEIEPNTPDEATSKGDSENDGGETGKRVLTAYGERYHLRYAEPVPERSLPLRVDYADIEEWLMEAIIKLVYSEYPVCYSMLNRQIGPILGDMGVPESSFDDLLHDCLAGCSEQIVKKDDGFYYPVNEKDFPFRIIRHREIGFISVRELAFVMRRIIHAHPEKDKNWLFDETLLVYGFRQFGEKIHRAFEAAYRYLARNHFIVDHDGKLSLRTDAVSLM</sequence>
<evidence type="ECO:0000259" key="4">
    <source>
        <dbReference type="Pfam" id="PF18741"/>
    </source>
</evidence>
<dbReference type="InterPro" id="IPR045055">
    <property type="entry name" value="DNA2/NAM7-like"/>
</dbReference>
<feature type="domain" description="DNA2/NAM7 helicase-like C-terminal" evidence="3">
    <location>
        <begin position="1118"/>
        <end position="1302"/>
    </location>
</feature>
<evidence type="ECO:0000256" key="1">
    <source>
        <dbReference type="SAM" id="MobiDB-lite"/>
    </source>
</evidence>
<keyword evidence="5" id="KW-0067">ATP-binding</keyword>
<dbReference type="OrthoDB" id="9757917at2"/>
<dbReference type="InterPro" id="IPR041677">
    <property type="entry name" value="DNA2/NAM7_AAA_11"/>
</dbReference>
<feature type="domain" description="DNA2/NAM7 helicase helicase" evidence="2">
    <location>
        <begin position="366"/>
        <end position="513"/>
    </location>
</feature>